<dbReference type="AlphaFoldDB" id="A0A6P7H770"/>
<dbReference type="PANTHER" id="PTHR45749:SF35">
    <property type="entry name" value="AC-LIKE TRANSPOSASE-RELATED"/>
    <property type="match status" value="1"/>
</dbReference>
<dbReference type="PANTHER" id="PTHR45749">
    <property type="match status" value="1"/>
</dbReference>
<organism evidence="2">
    <name type="scientific">Diabrotica virgifera virgifera</name>
    <name type="common">western corn rootworm</name>
    <dbReference type="NCBI Taxonomy" id="50390"/>
    <lineage>
        <taxon>Eukaryota</taxon>
        <taxon>Metazoa</taxon>
        <taxon>Ecdysozoa</taxon>
        <taxon>Arthropoda</taxon>
        <taxon>Hexapoda</taxon>
        <taxon>Insecta</taxon>
        <taxon>Pterygota</taxon>
        <taxon>Neoptera</taxon>
        <taxon>Endopterygota</taxon>
        <taxon>Coleoptera</taxon>
        <taxon>Polyphaga</taxon>
        <taxon>Cucujiformia</taxon>
        <taxon>Chrysomeloidea</taxon>
        <taxon>Chrysomelidae</taxon>
        <taxon>Galerucinae</taxon>
        <taxon>Diabroticina</taxon>
        <taxon>Diabroticites</taxon>
        <taxon>Diabrotica</taxon>
    </lineage>
</organism>
<dbReference type="RefSeq" id="XP_028153568.1">
    <property type="nucleotide sequence ID" value="XM_028297767.1"/>
</dbReference>
<sequence>MSSKKKTSGAFNRKRKLQQSKEDENQCKALQRFLTNPPLCASASISVETTELDHDVDNNLPITESEVLPGPSTSQFHSYLATETPFPPSNIDCDDSVAATKVVDDDLLVDTVMSSSSTSVVTHSQQVIEIEPNKDTNTLPVISNDCGKWPPKINDEVRKVLVERGPQQVTDKEFPADSKGRRFSSNHYTRKLCNGEQVHRNWVLYSISKNAAFCFPCKLFGNTNSLLASDQGYSDWQNLHKTLTSHEKSSAHVKNW</sequence>
<evidence type="ECO:0000313" key="2">
    <source>
        <dbReference type="RefSeq" id="XP_028153568.1"/>
    </source>
</evidence>
<accession>A0A6P7H770</accession>
<gene>
    <name evidence="2" type="primary">LOC114347034</name>
</gene>
<dbReference type="InParanoid" id="A0A6P7H770"/>
<feature type="compositionally biased region" description="Basic residues" evidence="1">
    <location>
        <begin position="1"/>
        <end position="18"/>
    </location>
</feature>
<reference evidence="2" key="1">
    <citation type="submission" date="2025-08" db="UniProtKB">
        <authorList>
            <consortium name="RefSeq"/>
        </authorList>
    </citation>
    <scope>IDENTIFICATION</scope>
    <source>
        <tissue evidence="2">Whole insect</tissue>
    </source>
</reference>
<protein>
    <submittedName>
        <fullName evidence="2">Zinc finger MYM-type protein 5-like</fullName>
    </submittedName>
</protein>
<name>A0A6P7H770_DIAVI</name>
<feature type="region of interest" description="Disordered" evidence="1">
    <location>
        <begin position="1"/>
        <end position="23"/>
    </location>
</feature>
<evidence type="ECO:0000256" key="1">
    <source>
        <dbReference type="SAM" id="MobiDB-lite"/>
    </source>
</evidence>
<proteinExistence type="predicted"/>